<keyword evidence="2" id="KW-1185">Reference proteome</keyword>
<evidence type="ECO:0000313" key="2">
    <source>
        <dbReference type="Proteomes" id="UP001189429"/>
    </source>
</evidence>
<accession>A0ABN9X5B4</accession>
<protein>
    <submittedName>
        <fullName evidence="1">Uncharacterized protein</fullName>
    </submittedName>
</protein>
<gene>
    <name evidence="1" type="ORF">PCOR1329_LOCUS72580</name>
</gene>
<organism evidence="1 2">
    <name type="scientific">Prorocentrum cordatum</name>
    <dbReference type="NCBI Taxonomy" id="2364126"/>
    <lineage>
        <taxon>Eukaryota</taxon>
        <taxon>Sar</taxon>
        <taxon>Alveolata</taxon>
        <taxon>Dinophyceae</taxon>
        <taxon>Prorocentrales</taxon>
        <taxon>Prorocentraceae</taxon>
        <taxon>Prorocentrum</taxon>
    </lineage>
</organism>
<proteinExistence type="predicted"/>
<comment type="caution">
    <text evidence="1">The sequence shown here is derived from an EMBL/GenBank/DDBJ whole genome shotgun (WGS) entry which is preliminary data.</text>
</comment>
<reference evidence="1" key="1">
    <citation type="submission" date="2023-10" db="EMBL/GenBank/DDBJ databases">
        <authorList>
            <person name="Chen Y."/>
            <person name="Shah S."/>
            <person name="Dougan E. K."/>
            <person name="Thang M."/>
            <person name="Chan C."/>
        </authorList>
    </citation>
    <scope>NUCLEOTIDE SEQUENCE [LARGE SCALE GENOMIC DNA]</scope>
</reference>
<evidence type="ECO:0000313" key="1">
    <source>
        <dbReference type="EMBL" id="CAK0893130.1"/>
    </source>
</evidence>
<sequence>MAVWARDEGPKGFQVFKECFDAGFCSRNRDYFQGVSAIVSMYGDEATEPCISVAASSRKPALVVPCNECIRFFPPSNPTYDGYVQACMNQSSWHGGQFETGLLSNSPFVRFALVQSPSPSWKEKALTAESEEAELRVPIEVLRSLGVLHQAVWKIELANQSRRVSAPGHQLS</sequence>
<dbReference type="Proteomes" id="UP001189429">
    <property type="component" value="Unassembled WGS sequence"/>
</dbReference>
<dbReference type="EMBL" id="CAUYUJ010019714">
    <property type="protein sequence ID" value="CAK0893130.1"/>
    <property type="molecule type" value="Genomic_DNA"/>
</dbReference>
<name>A0ABN9X5B4_9DINO</name>